<dbReference type="EMBL" id="CP139558">
    <property type="protein sequence ID" value="WPU95473.1"/>
    <property type="molecule type" value="Genomic_DNA"/>
</dbReference>
<organism evidence="1 2">
    <name type="scientific">Mucilaginibacter sabulilitoris</name>
    <dbReference type="NCBI Taxonomy" id="1173583"/>
    <lineage>
        <taxon>Bacteria</taxon>
        <taxon>Pseudomonadati</taxon>
        <taxon>Bacteroidota</taxon>
        <taxon>Sphingobacteriia</taxon>
        <taxon>Sphingobacteriales</taxon>
        <taxon>Sphingobacteriaceae</taxon>
        <taxon>Mucilaginibacter</taxon>
    </lineage>
</organism>
<proteinExistence type="predicted"/>
<evidence type="ECO:0000313" key="2">
    <source>
        <dbReference type="Proteomes" id="UP001324380"/>
    </source>
</evidence>
<keyword evidence="2" id="KW-1185">Reference proteome</keyword>
<sequence>MPYLITFPFKKGALLVFILVFFSFVKGYGQQFYVAAYGVPLQRVTLTPNGPVSVSVGGCGANDFFSIAILGNKLYYSNASSMFVGDITGGDSPTITNCTFLGAADFGNALTVDKQGILYYARGNLLYSFNPTNKKNVFIGAMPYTAQGDLVFYNNELYMAAAEGIAKINLANVALSKLWVSIPNESIYSLTATSVNGVIKVYAFTEYPVRQIYELDMQKRVIKAIVGVLPYQTLDAASDSEAGAVKYIEIDHVKISQECDVFNKGRVEIVAKPHINNYKYTLNTGQINQTGIFDNLSPGNYTVTIRSNGTEPPNPVNFNVPDYSIGNPVIIPEIKNPVCSIKGNIKLSAGTASATHRIRFNDQIYDFDHTFTDLLAGTYHFTILNENGCVTDEKDYTLTQGYCPQISITNILIQPECDIFNRGNVKVSTAPHAANYKYTLNGITNTTGVFDNLFPGNYVLTVSSDGIEEPISEDVVVPDYSNNSPTVTFITINPLCDIKGSIKLDAGAANTSYKIRYNGQVFGFDHTFNGLNPGSYHFTILRPNGCIADEKDYILQQDDCPPIIINNVEVQAECNAYGQASVKVITQNHPDTYTYTLNNVSNNTGIFNFLTPGTYTVTVSSSGGDHKEQQVTVPDFTLNKPHLTYKVKAAVCTLLGEIKFSVNGNGEGAVKVRHNNGFFSISETIKGLTPGANHFTILNQQDCILDEIDVNVTQDKCEPVVFPNAFTPNGDGINDLFRPNQESNPLNFKLYIYNRWGSLMFQSQSIYNGWDGTEKGNQVPFGVYYWIATYNMPDGKSARQNGTVTLIR</sequence>
<dbReference type="InterPro" id="IPR026341">
    <property type="entry name" value="T9SS_type_B"/>
</dbReference>
<accession>A0ABZ0TQR5</accession>
<gene>
    <name evidence="1" type="ORF">SNE25_08050</name>
</gene>
<dbReference type="RefSeq" id="WP_321564584.1">
    <property type="nucleotide sequence ID" value="NZ_CP139558.1"/>
</dbReference>
<evidence type="ECO:0000313" key="1">
    <source>
        <dbReference type="EMBL" id="WPU95473.1"/>
    </source>
</evidence>
<dbReference type="Proteomes" id="UP001324380">
    <property type="component" value="Chromosome"/>
</dbReference>
<reference evidence="1 2" key="1">
    <citation type="submission" date="2023-11" db="EMBL/GenBank/DDBJ databases">
        <title>Analysis of the Genomes of Mucilaginibacter gossypii cycad 4 and M. sabulilitoris SNA2: microbes with the potential for plant growth promotion.</title>
        <authorList>
            <person name="Hirsch A.M."/>
            <person name="Humm E."/>
            <person name="Rubbi M."/>
            <person name="Del Vecchio G."/>
            <person name="Ha S.M."/>
            <person name="Pellegrini M."/>
            <person name="Gunsalus R.P."/>
        </authorList>
    </citation>
    <scope>NUCLEOTIDE SEQUENCE [LARGE SCALE GENOMIC DNA]</scope>
    <source>
        <strain evidence="1 2">SNA2</strain>
    </source>
</reference>
<protein>
    <submittedName>
        <fullName evidence="1">Gliding motility-associated C-terminal domain-containing protein</fullName>
    </submittedName>
</protein>
<dbReference type="NCBIfam" id="TIGR04131">
    <property type="entry name" value="Bac_Flav_CTERM"/>
    <property type="match status" value="1"/>
</dbReference>
<dbReference type="SUPFAM" id="SSF63825">
    <property type="entry name" value="YWTD domain"/>
    <property type="match status" value="1"/>
</dbReference>
<name>A0ABZ0TQR5_9SPHI</name>
<dbReference type="Pfam" id="PF13585">
    <property type="entry name" value="CHU_C"/>
    <property type="match status" value="1"/>
</dbReference>